<dbReference type="Pfam" id="PF05199">
    <property type="entry name" value="GMC_oxred_C"/>
    <property type="match status" value="1"/>
</dbReference>
<keyword evidence="6 18" id="KW-0560">Oxidoreductase</keyword>
<dbReference type="AlphaFoldDB" id="A1ZK73"/>
<gene>
    <name evidence="18" type="ORF">M23134_02290</name>
</gene>
<dbReference type="EC" id="5.3.3.1" evidence="11"/>
<dbReference type="Pfam" id="PF00732">
    <property type="entry name" value="GMC_oxred_N"/>
    <property type="match status" value="1"/>
</dbReference>
<evidence type="ECO:0000313" key="19">
    <source>
        <dbReference type="Proteomes" id="UP000004095"/>
    </source>
</evidence>
<dbReference type="PANTHER" id="PTHR47470">
    <property type="entry name" value="CHOLESTEROL OXIDASE"/>
    <property type="match status" value="1"/>
</dbReference>
<reference evidence="18 19" key="1">
    <citation type="submission" date="2007-01" db="EMBL/GenBank/DDBJ databases">
        <authorList>
            <person name="Haygood M."/>
            <person name="Podell S."/>
            <person name="Anderson C."/>
            <person name="Hopkinson B."/>
            <person name="Roe K."/>
            <person name="Barbeau K."/>
            <person name="Gaasterland T."/>
            <person name="Ferriera S."/>
            <person name="Johnson J."/>
            <person name="Kravitz S."/>
            <person name="Beeson K."/>
            <person name="Sutton G."/>
            <person name="Rogers Y.-H."/>
            <person name="Friedman R."/>
            <person name="Frazier M."/>
            <person name="Venter J.C."/>
        </authorList>
    </citation>
    <scope>NUCLEOTIDE SEQUENCE [LARGE SCALE GENOMIC DNA]</scope>
    <source>
        <strain evidence="18 19">ATCC 23134</strain>
    </source>
</reference>
<comment type="pathway">
    <text evidence="12">Steroid metabolism; cholesterol degradation.</text>
</comment>
<keyword evidence="4 16" id="KW-0285">Flavoprotein</keyword>
<comment type="caution">
    <text evidence="18">The sequence shown here is derived from an EMBL/GenBank/DDBJ whole genome shotgun (WGS) entry which is preliminary data.</text>
</comment>
<dbReference type="EC" id="1.1.3.6" evidence="13"/>
<keyword evidence="19" id="KW-1185">Reference proteome</keyword>
<evidence type="ECO:0000256" key="15">
    <source>
        <dbReference type="ARBA" id="ARBA00049778"/>
    </source>
</evidence>
<dbReference type="PANTHER" id="PTHR47470:SF1">
    <property type="entry name" value="FAD-DEPENDENT OXIDOREDUCTASE 2 FAD BINDING DOMAIN-CONTAINING PROTEIN"/>
    <property type="match status" value="1"/>
</dbReference>
<evidence type="ECO:0000256" key="10">
    <source>
        <dbReference type="ARBA" id="ARBA00023235"/>
    </source>
</evidence>
<dbReference type="SUPFAM" id="SSF51905">
    <property type="entry name" value="FAD/NAD(P)-binding domain"/>
    <property type="match status" value="1"/>
</dbReference>
<dbReference type="eggNOG" id="COG2303">
    <property type="taxonomic scope" value="Bacteria"/>
</dbReference>
<sequence length="531" mass="58644">MGSASVMGLTTISLANCFNPTLPQKEKNRNETTHFTSIVIGTGYGGAVSALRLGEAGVDTLMLEMGQLWDKPGPDGKVFCKMTKPDGRAMWFKNRTEAPLSSFLWIDAINRPIDYYAGVLDRINYPNMSVYVGRGVGGGSLVNGGMAVTPPMNYFQEILPEVNTHEMYNKYFPRANQKLQVNTIPNTLLENSPYYRFTRVGRQQAEKAGFKTVTVPNIYDYNYMQQEEAGKVHKSAFGKEVIYGNNGGKRSLDKTYLADALGTGKVTLKYLHRVDAITQNSQGLYQIDVSEINTSGATVAKKTFTCKHLFMCAGSVGSTEMLVRARETGKLPSLPSEVGTHWGNNGNVMTARANHMWHPTGTKQSTIPAMGINDWDNASNPVFAEIAPLPTGFETWISLYLAITKNPERGHFEYDATKQQAVLRWGAHQSQPSINSAKAMFDKINKANTTIYRYDLFGNNKAFADDFTYHPLGGCVLGKATDLYGRIKGYSNLYVNDGALVPGNTGVNPFITITAMAERNIEKIIQEDMLK</sequence>
<comment type="cofactor">
    <cofactor evidence="1">
        <name>FAD</name>
        <dbReference type="ChEBI" id="CHEBI:57692"/>
    </cofactor>
</comment>
<accession>A1ZK73</accession>
<organism evidence="18 19">
    <name type="scientific">Microscilla marina ATCC 23134</name>
    <dbReference type="NCBI Taxonomy" id="313606"/>
    <lineage>
        <taxon>Bacteria</taxon>
        <taxon>Pseudomonadati</taxon>
        <taxon>Bacteroidota</taxon>
        <taxon>Cytophagia</taxon>
        <taxon>Cytophagales</taxon>
        <taxon>Microscillaceae</taxon>
        <taxon>Microscilla</taxon>
    </lineage>
</organism>
<dbReference type="EMBL" id="AAWS01000012">
    <property type="protein sequence ID" value="EAY29099.1"/>
    <property type="molecule type" value="Genomic_DNA"/>
</dbReference>
<dbReference type="InterPro" id="IPR007867">
    <property type="entry name" value="GMC_OxRtase_C"/>
</dbReference>
<dbReference type="Pfam" id="PF22500">
    <property type="entry name" value="GMC_oxred_C_1st"/>
    <property type="match status" value="1"/>
</dbReference>
<evidence type="ECO:0000256" key="13">
    <source>
        <dbReference type="ARBA" id="ARBA00049723"/>
    </source>
</evidence>
<keyword evidence="3" id="KW-0153">Cholesterol metabolism</keyword>
<evidence type="ECO:0000256" key="14">
    <source>
        <dbReference type="ARBA" id="ARBA00049744"/>
    </source>
</evidence>
<proteinExistence type="inferred from homology"/>
<dbReference type="PROSITE" id="PS00623">
    <property type="entry name" value="GMC_OXRED_1"/>
    <property type="match status" value="1"/>
</dbReference>
<keyword evidence="7" id="KW-0443">Lipid metabolism</keyword>
<keyword evidence="9" id="KW-0753">Steroid metabolism</keyword>
<evidence type="ECO:0000256" key="12">
    <source>
        <dbReference type="ARBA" id="ARBA00049645"/>
    </source>
</evidence>
<evidence type="ECO:0000256" key="7">
    <source>
        <dbReference type="ARBA" id="ARBA00023098"/>
    </source>
</evidence>
<dbReference type="GO" id="GO:0050660">
    <property type="term" value="F:flavin adenine dinucleotide binding"/>
    <property type="evidence" value="ECO:0007669"/>
    <property type="project" value="InterPro"/>
</dbReference>
<evidence type="ECO:0000256" key="6">
    <source>
        <dbReference type="ARBA" id="ARBA00023002"/>
    </source>
</evidence>
<evidence type="ECO:0000259" key="17">
    <source>
        <dbReference type="PROSITE" id="PS00623"/>
    </source>
</evidence>
<keyword evidence="5 16" id="KW-0274">FAD</keyword>
<evidence type="ECO:0000256" key="2">
    <source>
        <dbReference type="ARBA" id="ARBA00010790"/>
    </source>
</evidence>
<evidence type="ECO:0000256" key="1">
    <source>
        <dbReference type="ARBA" id="ARBA00001974"/>
    </source>
</evidence>
<dbReference type="SUPFAM" id="SSF54373">
    <property type="entry name" value="FAD-linked reductases, C-terminal domain"/>
    <property type="match status" value="1"/>
</dbReference>
<feature type="domain" description="Glucose-methanol-choline oxidoreductase N-terminal" evidence="17">
    <location>
        <begin position="133"/>
        <end position="156"/>
    </location>
</feature>
<name>A1ZK73_MICM2</name>
<comment type="similarity">
    <text evidence="2 16">Belongs to the GMC oxidoreductase family.</text>
</comment>
<keyword evidence="8" id="KW-1207">Sterol metabolism</keyword>
<dbReference type="GO" id="GO:0004769">
    <property type="term" value="F:steroid Delta-isomerase activity"/>
    <property type="evidence" value="ECO:0007669"/>
    <property type="project" value="UniProtKB-EC"/>
</dbReference>
<dbReference type="InterPro" id="IPR000172">
    <property type="entry name" value="GMC_OxRdtase_N"/>
</dbReference>
<evidence type="ECO:0000256" key="8">
    <source>
        <dbReference type="ARBA" id="ARBA00023166"/>
    </source>
</evidence>
<protein>
    <recommendedName>
        <fullName evidence="14">Cholesterol oxidase</fullName>
        <ecNumber evidence="13">1.1.3.6</ecNumber>
        <ecNumber evidence="11">5.3.3.1</ecNumber>
    </recommendedName>
    <alternativeName>
        <fullName evidence="15">Cholesterol isomerase</fullName>
    </alternativeName>
</protein>
<evidence type="ECO:0000313" key="18">
    <source>
        <dbReference type="EMBL" id="EAY29099.1"/>
    </source>
</evidence>
<dbReference type="Proteomes" id="UP000004095">
    <property type="component" value="Unassembled WGS sequence"/>
</dbReference>
<dbReference type="Gene3D" id="3.50.50.60">
    <property type="entry name" value="FAD/NAD(P)-binding domain"/>
    <property type="match status" value="1"/>
</dbReference>
<evidence type="ECO:0000256" key="16">
    <source>
        <dbReference type="RuleBase" id="RU003968"/>
    </source>
</evidence>
<evidence type="ECO:0000256" key="4">
    <source>
        <dbReference type="ARBA" id="ARBA00022630"/>
    </source>
</evidence>
<evidence type="ECO:0000256" key="9">
    <source>
        <dbReference type="ARBA" id="ARBA00023221"/>
    </source>
</evidence>
<evidence type="ECO:0000256" key="11">
    <source>
        <dbReference type="ARBA" id="ARBA00038856"/>
    </source>
</evidence>
<evidence type="ECO:0000256" key="3">
    <source>
        <dbReference type="ARBA" id="ARBA00022548"/>
    </source>
</evidence>
<dbReference type="Gene3D" id="3.30.410.10">
    <property type="entry name" value="Cholesterol Oxidase, domain 2"/>
    <property type="match status" value="1"/>
</dbReference>
<dbReference type="InterPro" id="IPR052542">
    <property type="entry name" value="Cholesterol_Oxidase"/>
</dbReference>
<keyword evidence="10" id="KW-0413">Isomerase</keyword>
<dbReference type="GO" id="GO:0016995">
    <property type="term" value="F:cholesterol oxidase activity"/>
    <property type="evidence" value="ECO:0007669"/>
    <property type="project" value="UniProtKB-EC"/>
</dbReference>
<dbReference type="GO" id="GO:0008203">
    <property type="term" value="P:cholesterol metabolic process"/>
    <property type="evidence" value="ECO:0007669"/>
    <property type="project" value="UniProtKB-KW"/>
</dbReference>
<evidence type="ECO:0000256" key="5">
    <source>
        <dbReference type="ARBA" id="ARBA00022827"/>
    </source>
</evidence>
<dbReference type="InterPro" id="IPR036188">
    <property type="entry name" value="FAD/NAD-bd_sf"/>
</dbReference>